<comment type="caution">
    <text evidence="2">The sequence shown here is derived from an EMBL/GenBank/DDBJ whole genome shotgun (WGS) entry which is preliminary data.</text>
</comment>
<sequence length="426" mass="48352">MERFSFKSIVRKHDIFEYSKGFGKFPDPLATEIPKWDLLKEEVSLPAAVLNVERLEHNLNWMQNFVDHYGFKLAPHGKTTMCPELFHKQITKGSWGMTVATPIQAQTAHSFGISKILMANQLVGKYNMEIIATIQGQDPSFEFYCLVDSAANVKSLGEFFSGRNQTLKLIIEYGVIGGRTGIRDAEQETEVLNEIKKHESLELVGVEFFEGILTDEEQVQDLILHVLHRFIHLAVSRVFTGKEVILTGAGSAWFDVVSERFAAIKKLSCLPYQVELILRSGCYVTHAARVYEQIENRLLHQNPIDGGSLQPALTIWAYVQSCPEANSVIIGFGKRDSLHDSGYPVPTLHFRPGEHQEPRSIADKDWEITKMMDQHSFMQVEDKAEIQVGDIIVFDICHPCTTFDKFKYILAVGNDFVVQDVFQTYF</sequence>
<feature type="domain" description="D-serine dehydratase-like" evidence="1">
    <location>
        <begin position="312"/>
        <end position="413"/>
    </location>
</feature>
<dbReference type="CDD" id="cd06818">
    <property type="entry name" value="PLPDE_III_cryptic_DSD"/>
    <property type="match status" value="1"/>
</dbReference>
<dbReference type="PANTHER" id="PTHR28004:SF8">
    <property type="entry name" value="D-SERINE DEAMINASE"/>
    <property type="match status" value="1"/>
</dbReference>
<gene>
    <name evidence="2" type="ORF">AFUS01_LOCUS6065</name>
</gene>
<accession>A0A8J2NW36</accession>
<dbReference type="InterPro" id="IPR026956">
    <property type="entry name" value="D-ser_dehydrat-like_dom"/>
</dbReference>
<dbReference type="EMBL" id="CAJVCH010039514">
    <property type="protein sequence ID" value="CAG7716565.1"/>
    <property type="molecule type" value="Genomic_DNA"/>
</dbReference>
<organism evidence="2 3">
    <name type="scientific">Allacma fusca</name>
    <dbReference type="NCBI Taxonomy" id="39272"/>
    <lineage>
        <taxon>Eukaryota</taxon>
        <taxon>Metazoa</taxon>
        <taxon>Ecdysozoa</taxon>
        <taxon>Arthropoda</taxon>
        <taxon>Hexapoda</taxon>
        <taxon>Collembola</taxon>
        <taxon>Symphypleona</taxon>
        <taxon>Sminthuridae</taxon>
        <taxon>Allacma</taxon>
    </lineage>
</organism>
<evidence type="ECO:0000313" key="3">
    <source>
        <dbReference type="Proteomes" id="UP000708208"/>
    </source>
</evidence>
<dbReference type="InterPro" id="IPR051466">
    <property type="entry name" value="D-amino_acid_metab_enzyme"/>
</dbReference>
<reference evidence="2" key="1">
    <citation type="submission" date="2021-06" db="EMBL/GenBank/DDBJ databases">
        <authorList>
            <person name="Hodson N. C."/>
            <person name="Mongue J. A."/>
            <person name="Jaron S. K."/>
        </authorList>
    </citation>
    <scope>NUCLEOTIDE SEQUENCE</scope>
</reference>
<keyword evidence="3" id="KW-1185">Reference proteome</keyword>
<dbReference type="PANTHER" id="PTHR28004">
    <property type="entry name" value="ZGC:162816-RELATED"/>
    <property type="match status" value="1"/>
</dbReference>
<dbReference type="AlphaFoldDB" id="A0A8J2NW36"/>
<dbReference type="Proteomes" id="UP000708208">
    <property type="component" value="Unassembled WGS sequence"/>
</dbReference>
<evidence type="ECO:0000313" key="2">
    <source>
        <dbReference type="EMBL" id="CAG7716565.1"/>
    </source>
</evidence>
<proteinExistence type="predicted"/>
<dbReference type="OrthoDB" id="20198at2759"/>
<dbReference type="Pfam" id="PF14031">
    <property type="entry name" value="D-ser_dehydrat"/>
    <property type="match status" value="1"/>
</dbReference>
<protein>
    <recommendedName>
        <fullName evidence="1">D-serine dehydratase-like domain-containing protein</fullName>
    </recommendedName>
</protein>
<name>A0A8J2NW36_9HEXA</name>
<evidence type="ECO:0000259" key="1">
    <source>
        <dbReference type="SMART" id="SM01119"/>
    </source>
</evidence>
<dbReference type="SMART" id="SM01119">
    <property type="entry name" value="D-ser_dehydrat"/>
    <property type="match status" value="1"/>
</dbReference>